<keyword evidence="1" id="KW-0472">Membrane</keyword>
<organism evidence="2 3">
    <name type="scientific">Suillus luteus UH-Slu-Lm8-n1</name>
    <dbReference type="NCBI Taxonomy" id="930992"/>
    <lineage>
        <taxon>Eukaryota</taxon>
        <taxon>Fungi</taxon>
        <taxon>Dikarya</taxon>
        <taxon>Basidiomycota</taxon>
        <taxon>Agaricomycotina</taxon>
        <taxon>Agaricomycetes</taxon>
        <taxon>Agaricomycetidae</taxon>
        <taxon>Boletales</taxon>
        <taxon>Suillineae</taxon>
        <taxon>Suillaceae</taxon>
        <taxon>Suillus</taxon>
    </lineage>
</organism>
<accession>A0A0D0AB98</accession>
<evidence type="ECO:0000313" key="2">
    <source>
        <dbReference type="EMBL" id="KIK47540.1"/>
    </source>
</evidence>
<evidence type="ECO:0000256" key="1">
    <source>
        <dbReference type="SAM" id="Phobius"/>
    </source>
</evidence>
<sequence>MSRFGAHQSTQILRHVACSNSEASKVALFSSFFTVPYECHLIVYTATGLGNRLLLASILAAVKKYKR</sequence>
<keyword evidence="3" id="KW-1185">Reference proteome</keyword>
<gene>
    <name evidence="2" type="ORF">CY34DRAFT_232435</name>
</gene>
<reference evidence="3" key="2">
    <citation type="submission" date="2015-01" db="EMBL/GenBank/DDBJ databases">
        <title>Evolutionary Origins and Diversification of the Mycorrhizal Mutualists.</title>
        <authorList>
            <consortium name="DOE Joint Genome Institute"/>
            <consortium name="Mycorrhizal Genomics Consortium"/>
            <person name="Kohler A."/>
            <person name="Kuo A."/>
            <person name="Nagy L.G."/>
            <person name="Floudas D."/>
            <person name="Copeland A."/>
            <person name="Barry K.W."/>
            <person name="Cichocki N."/>
            <person name="Veneault-Fourrey C."/>
            <person name="LaButti K."/>
            <person name="Lindquist E.A."/>
            <person name="Lipzen A."/>
            <person name="Lundell T."/>
            <person name="Morin E."/>
            <person name="Murat C."/>
            <person name="Riley R."/>
            <person name="Ohm R."/>
            <person name="Sun H."/>
            <person name="Tunlid A."/>
            <person name="Henrissat B."/>
            <person name="Grigoriev I.V."/>
            <person name="Hibbett D.S."/>
            <person name="Martin F."/>
        </authorList>
    </citation>
    <scope>NUCLEOTIDE SEQUENCE [LARGE SCALE GENOMIC DNA]</scope>
    <source>
        <strain evidence="3">UH-Slu-Lm8-n1</strain>
    </source>
</reference>
<keyword evidence="1" id="KW-1133">Transmembrane helix</keyword>
<feature type="transmembrane region" description="Helical" evidence="1">
    <location>
        <begin position="41"/>
        <end position="62"/>
    </location>
</feature>
<protein>
    <submittedName>
        <fullName evidence="2">Uncharacterized protein</fullName>
    </submittedName>
</protein>
<reference evidence="2 3" key="1">
    <citation type="submission" date="2014-04" db="EMBL/GenBank/DDBJ databases">
        <authorList>
            <consortium name="DOE Joint Genome Institute"/>
            <person name="Kuo A."/>
            <person name="Ruytinx J."/>
            <person name="Rineau F."/>
            <person name="Colpaert J."/>
            <person name="Kohler A."/>
            <person name="Nagy L.G."/>
            <person name="Floudas D."/>
            <person name="Copeland A."/>
            <person name="Barry K.W."/>
            <person name="Cichocki N."/>
            <person name="Veneault-Fourrey C."/>
            <person name="LaButti K."/>
            <person name="Lindquist E.A."/>
            <person name="Lipzen A."/>
            <person name="Lundell T."/>
            <person name="Morin E."/>
            <person name="Murat C."/>
            <person name="Sun H."/>
            <person name="Tunlid A."/>
            <person name="Henrissat B."/>
            <person name="Grigoriev I.V."/>
            <person name="Hibbett D.S."/>
            <person name="Martin F."/>
            <person name="Nordberg H.P."/>
            <person name="Cantor M.N."/>
            <person name="Hua S.X."/>
        </authorList>
    </citation>
    <scope>NUCLEOTIDE SEQUENCE [LARGE SCALE GENOMIC DNA]</scope>
    <source>
        <strain evidence="2 3">UH-Slu-Lm8-n1</strain>
    </source>
</reference>
<dbReference type="HOGENOM" id="CLU_2814114_0_0_1"/>
<name>A0A0D0AB98_9AGAM</name>
<dbReference type="InParanoid" id="A0A0D0AB98"/>
<evidence type="ECO:0000313" key="3">
    <source>
        <dbReference type="Proteomes" id="UP000054485"/>
    </source>
</evidence>
<dbReference type="EMBL" id="KN835146">
    <property type="protein sequence ID" value="KIK47540.1"/>
    <property type="molecule type" value="Genomic_DNA"/>
</dbReference>
<keyword evidence="1" id="KW-0812">Transmembrane</keyword>
<dbReference type="AlphaFoldDB" id="A0A0D0AB98"/>
<proteinExistence type="predicted"/>
<dbReference type="Proteomes" id="UP000054485">
    <property type="component" value="Unassembled WGS sequence"/>
</dbReference>